<dbReference type="GO" id="GO:0006511">
    <property type="term" value="P:ubiquitin-dependent protein catabolic process"/>
    <property type="evidence" value="ECO:0007669"/>
    <property type="project" value="UniProtKB-UniRule"/>
</dbReference>
<dbReference type="OrthoDB" id="1924260at2759"/>
<evidence type="ECO:0000256" key="4">
    <source>
        <dbReference type="ARBA" id="ARBA00022801"/>
    </source>
</evidence>
<comment type="caution">
    <text evidence="10">The sequence shown here is derived from an EMBL/GenBank/DDBJ whole genome shotgun (WGS) entry which is preliminary data.</text>
</comment>
<comment type="similarity">
    <text evidence="6 7">Belongs to the peptidase C12 family.</text>
</comment>
<evidence type="ECO:0000256" key="3">
    <source>
        <dbReference type="ARBA" id="ARBA00022786"/>
    </source>
</evidence>
<feature type="domain" description="UCH catalytic" evidence="9">
    <location>
        <begin position="107"/>
        <end position="349"/>
    </location>
</feature>
<evidence type="ECO:0000313" key="10">
    <source>
        <dbReference type="EMBL" id="KAH7029409.1"/>
    </source>
</evidence>
<dbReference type="GO" id="GO:0016579">
    <property type="term" value="P:protein deubiquitination"/>
    <property type="evidence" value="ECO:0007669"/>
    <property type="project" value="TreeGrafter"/>
</dbReference>
<evidence type="ECO:0000256" key="1">
    <source>
        <dbReference type="ARBA" id="ARBA00000707"/>
    </source>
</evidence>
<dbReference type="PANTHER" id="PTHR10589:SF29">
    <property type="entry name" value="UBIQUITIN CARBOXYL-TERMINAL HYDROLASE"/>
    <property type="match status" value="1"/>
</dbReference>
<dbReference type="PROSITE" id="PS52049">
    <property type="entry name" value="ULD"/>
    <property type="match status" value="1"/>
</dbReference>
<dbReference type="AlphaFoldDB" id="A0A9P9BPM2"/>
<dbReference type="GO" id="GO:0004843">
    <property type="term" value="F:cysteine-type deubiquitinase activity"/>
    <property type="evidence" value="ECO:0007669"/>
    <property type="project" value="UniProtKB-UniRule"/>
</dbReference>
<dbReference type="InterPro" id="IPR038765">
    <property type="entry name" value="Papain-like_cys_pep_sf"/>
</dbReference>
<organism evidence="10 11">
    <name type="scientific">Microdochium trichocladiopsis</name>
    <dbReference type="NCBI Taxonomy" id="1682393"/>
    <lineage>
        <taxon>Eukaryota</taxon>
        <taxon>Fungi</taxon>
        <taxon>Dikarya</taxon>
        <taxon>Ascomycota</taxon>
        <taxon>Pezizomycotina</taxon>
        <taxon>Sordariomycetes</taxon>
        <taxon>Xylariomycetidae</taxon>
        <taxon>Xylariales</taxon>
        <taxon>Microdochiaceae</taxon>
        <taxon>Microdochium</taxon>
    </lineage>
</organism>
<keyword evidence="2 6" id="KW-0645">Protease</keyword>
<dbReference type="PROSITE" id="PS52048">
    <property type="entry name" value="UCH_DOMAIN"/>
    <property type="match status" value="1"/>
</dbReference>
<evidence type="ECO:0000313" key="11">
    <source>
        <dbReference type="Proteomes" id="UP000756346"/>
    </source>
</evidence>
<dbReference type="EC" id="3.4.19.12" evidence="7"/>
<reference evidence="10" key="1">
    <citation type="journal article" date="2021" name="Nat. Commun.">
        <title>Genetic determinants of endophytism in the Arabidopsis root mycobiome.</title>
        <authorList>
            <person name="Mesny F."/>
            <person name="Miyauchi S."/>
            <person name="Thiergart T."/>
            <person name="Pickel B."/>
            <person name="Atanasova L."/>
            <person name="Karlsson M."/>
            <person name="Huettel B."/>
            <person name="Barry K.W."/>
            <person name="Haridas S."/>
            <person name="Chen C."/>
            <person name="Bauer D."/>
            <person name="Andreopoulos W."/>
            <person name="Pangilinan J."/>
            <person name="LaButti K."/>
            <person name="Riley R."/>
            <person name="Lipzen A."/>
            <person name="Clum A."/>
            <person name="Drula E."/>
            <person name="Henrissat B."/>
            <person name="Kohler A."/>
            <person name="Grigoriev I.V."/>
            <person name="Martin F.M."/>
            <person name="Hacquard S."/>
        </authorList>
    </citation>
    <scope>NUCLEOTIDE SEQUENCE</scope>
    <source>
        <strain evidence="10">MPI-CAGE-CH-0230</strain>
    </source>
</reference>
<sequence>MALSNNPAALATPLHSPKLSAEPSTDTVRRSSRTKKSVKKFEDEDFVVAATPSKSASRQSAPTNRASRPKRKAAVAAEEINVTEDSMVLLDQVVTHMHPDERTEYKGWVELESEPAFFNAMLHLLGAEDFKVQELFGLDELALELLLKPVHGLIYLYQYIEGATASDNREDCPAHLWFGNQTTTNACATVALMNIVMNAEEAVLGKELQSFKDMTLSLPPPHRGHMLDKNDFIRSIHNSVARRMDLVSEDLILDNKMEAAEKKRCVQSRKKPTRPGRIQKRANTEQAFHYIAYVPVDGQVWELDGFEVQPRCLGSFSSKDEWLGVASNSIQQRMMADEYLQCSLLAVCQSPVRRIVEQLDACTEKLRGVGHSMSTVPANLTGDATDLAATTPITTSPGRPPARVIQQSPTLADPEHLKSQQTMLMAEYTAELAAREEGTELLRARQQDYTPAVHRWVRLLAEKGALRELITEAAGGD</sequence>
<dbReference type="EMBL" id="JAGTJQ010000006">
    <property type="protein sequence ID" value="KAH7029409.1"/>
    <property type="molecule type" value="Genomic_DNA"/>
</dbReference>
<comment type="catalytic activity">
    <reaction evidence="1 6 7">
        <text>Thiol-dependent hydrolysis of ester, thioester, amide, peptide and isopeptide bonds formed by the C-terminal Gly of ubiquitin (a 76-residue protein attached to proteins as an intracellular targeting signal).</text>
        <dbReference type="EC" id="3.4.19.12"/>
    </reaction>
</comment>
<dbReference type="PANTHER" id="PTHR10589">
    <property type="entry name" value="UBIQUITIN CARBOXYL-TERMINAL HYDROLASE"/>
    <property type="match status" value="1"/>
</dbReference>
<dbReference type="RefSeq" id="XP_046011697.1">
    <property type="nucleotide sequence ID" value="XM_046154260.1"/>
</dbReference>
<evidence type="ECO:0000256" key="8">
    <source>
        <dbReference type="SAM" id="MobiDB-lite"/>
    </source>
</evidence>
<dbReference type="GO" id="GO:0005737">
    <property type="term" value="C:cytoplasm"/>
    <property type="evidence" value="ECO:0007669"/>
    <property type="project" value="TreeGrafter"/>
</dbReference>
<feature type="active site" description="Nucleophile" evidence="6">
    <location>
        <position position="187"/>
    </location>
</feature>
<keyword evidence="4 6" id="KW-0378">Hydrolase</keyword>
<evidence type="ECO:0000256" key="7">
    <source>
        <dbReference type="RuleBase" id="RU361215"/>
    </source>
</evidence>
<feature type="site" description="Transition state stabilizer" evidence="6">
    <location>
        <position position="181"/>
    </location>
</feature>
<evidence type="ECO:0000259" key="9">
    <source>
        <dbReference type="PROSITE" id="PS52048"/>
    </source>
</evidence>
<evidence type="ECO:0000256" key="6">
    <source>
        <dbReference type="PROSITE-ProRule" id="PRU01393"/>
    </source>
</evidence>
<dbReference type="InterPro" id="IPR036959">
    <property type="entry name" value="Peptidase_C12_UCH_sf"/>
</dbReference>
<feature type="region of interest" description="Disordered" evidence="8">
    <location>
        <begin position="1"/>
        <end position="72"/>
    </location>
</feature>
<evidence type="ECO:0000256" key="5">
    <source>
        <dbReference type="ARBA" id="ARBA00022807"/>
    </source>
</evidence>
<evidence type="ECO:0000256" key="2">
    <source>
        <dbReference type="ARBA" id="ARBA00022670"/>
    </source>
</evidence>
<keyword evidence="3 6" id="KW-0833">Ubl conjugation pathway</keyword>
<name>A0A9P9BPM2_9PEZI</name>
<dbReference type="Proteomes" id="UP000756346">
    <property type="component" value="Unassembled WGS sequence"/>
</dbReference>
<dbReference type="InterPro" id="IPR001578">
    <property type="entry name" value="Peptidase_C12_UCH"/>
</dbReference>
<dbReference type="SUPFAM" id="SSF54001">
    <property type="entry name" value="Cysteine proteinases"/>
    <property type="match status" value="1"/>
</dbReference>
<dbReference type="GeneID" id="70183806"/>
<feature type="site" description="Important for enzyme activity" evidence="6">
    <location>
        <position position="304"/>
    </location>
</feature>
<proteinExistence type="inferred from homology"/>
<dbReference type="FunFam" id="3.40.532.10:FF:000010">
    <property type="entry name" value="Ubiquitin carboxyl-terminal hydrolase"/>
    <property type="match status" value="1"/>
</dbReference>
<accession>A0A9P9BPM2</accession>
<feature type="compositionally biased region" description="Polar residues" evidence="8">
    <location>
        <begin position="52"/>
        <end position="66"/>
    </location>
</feature>
<protein>
    <recommendedName>
        <fullName evidence="7">Ubiquitin carboxyl-terminal hydrolase</fullName>
        <ecNumber evidence="7">3.4.19.12</ecNumber>
    </recommendedName>
</protein>
<keyword evidence="11" id="KW-1185">Reference proteome</keyword>
<dbReference type="Pfam" id="PF01088">
    <property type="entry name" value="Peptidase_C12"/>
    <property type="match status" value="1"/>
</dbReference>
<gene>
    <name evidence="10" type="ORF">B0I36DRAFT_325713</name>
</gene>
<dbReference type="PRINTS" id="PR00707">
    <property type="entry name" value="UBCTHYDRLASE"/>
</dbReference>
<feature type="active site" description="Proton donor" evidence="6">
    <location>
        <position position="289"/>
    </location>
</feature>
<keyword evidence="5 6" id="KW-0788">Thiol protease</keyword>
<dbReference type="Gene3D" id="3.40.532.10">
    <property type="entry name" value="Peptidase C12, ubiquitin carboxyl-terminal hydrolase"/>
    <property type="match status" value="1"/>
</dbReference>